<sequence length="324" mass="36498">MDDCIVMSFFMQGDGMVRDLWPRLMGRPIREQAEENTFADWELVPESFSGVCEWAQVILAEEDNSLGMQHRLVYKHRDGKELFEVCVRAQGFVKCQSIGPLGNWNGSVAHCPKALQTLELEGNKLPGVFKLQHQAVENLRSYILATLRSKPTDTRASDDTVLRFSKRVFTKVDARNRNSVRSVLNIGDDPEGRAAKVQMDWVVAHTVNYGNEGPTGEQDSCSHLTVQVGDFVDVAFAFEILTFFKKGKKLTEINLAARDVLRLRSAADFQHMCLAPEMQPLLKAPSIRIAQTASGLHMSKRKREDEGVEQGKKKIRQGSSRMEE</sequence>
<dbReference type="OrthoDB" id="3000635at2759"/>
<keyword evidence="3" id="KW-1185">Reference proteome</keyword>
<gene>
    <name evidence="2" type="ORF">PHLCEN_2v4110</name>
</gene>
<reference evidence="2 3" key="1">
    <citation type="submission" date="2018-02" db="EMBL/GenBank/DDBJ databases">
        <title>Genome sequence of the basidiomycete white-rot fungus Phlebia centrifuga.</title>
        <authorList>
            <person name="Granchi Z."/>
            <person name="Peng M."/>
            <person name="de Vries R.P."/>
            <person name="Hilden K."/>
            <person name="Makela M.R."/>
            <person name="Grigoriev I."/>
            <person name="Riley R."/>
        </authorList>
    </citation>
    <scope>NUCLEOTIDE SEQUENCE [LARGE SCALE GENOMIC DNA]</scope>
    <source>
        <strain evidence="2 3">FBCC195</strain>
    </source>
</reference>
<protein>
    <submittedName>
        <fullName evidence="2">Uncharacterized protein</fullName>
    </submittedName>
</protein>
<name>A0A2R6Q295_9APHY</name>
<evidence type="ECO:0000313" key="3">
    <source>
        <dbReference type="Proteomes" id="UP000186601"/>
    </source>
</evidence>
<comment type="caution">
    <text evidence="2">The sequence shown here is derived from an EMBL/GenBank/DDBJ whole genome shotgun (WGS) entry which is preliminary data.</text>
</comment>
<organism evidence="2 3">
    <name type="scientific">Hermanssonia centrifuga</name>
    <dbReference type="NCBI Taxonomy" id="98765"/>
    <lineage>
        <taxon>Eukaryota</taxon>
        <taxon>Fungi</taxon>
        <taxon>Dikarya</taxon>
        <taxon>Basidiomycota</taxon>
        <taxon>Agaricomycotina</taxon>
        <taxon>Agaricomycetes</taxon>
        <taxon>Polyporales</taxon>
        <taxon>Meruliaceae</taxon>
        <taxon>Hermanssonia</taxon>
    </lineage>
</organism>
<proteinExistence type="predicted"/>
<evidence type="ECO:0000313" key="2">
    <source>
        <dbReference type="EMBL" id="PSS00858.1"/>
    </source>
</evidence>
<dbReference type="EMBL" id="MLYV02000408">
    <property type="protein sequence ID" value="PSS00858.1"/>
    <property type="molecule type" value="Genomic_DNA"/>
</dbReference>
<feature type="compositionally biased region" description="Basic and acidic residues" evidence="1">
    <location>
        <begin position="302"/>
        <end position="312"/>
    </location>
</feature>
<feature type="region of interest" description="Disordered" evidence="1">
    <location>
        <begin position="293"/>
        <end position="324"/>
    </location>
</feature>
<dbReference type="AlphaFoldDB" id="A0A2R6Q295"/>
<accession>A0A2R6Q295</accession>
<dbReference type="Proteomes" id="UP000186601">
    <property type="component" value="Unassembled WGS sequence"/>
</dbReference>
<evidence type="ECO:0000256" key="1">
    <source>
        <dbReference type="SAM" id="MobiDB-lite"/>
    </source>
</evidence>